<protein>
    <submittedName>
        <fullName evidence="4">Class I SAM-dependent DNA methyltransferase</fullName>
    </submittedName>
</protein>
<keyword evidence="5" id="KW-1185">Reference proteome</keyword>
<evidence type="ECO:0000256" key="1">
    <source>
        <dbReference type="ARBA" id="ARBA00022603"/>
    </source>
</evidence>
<dbReference type="Gene3D" id="3.40.50.150">
    <property type="entry name" value="Vaccinia Virus protein VP39"/>
    <property type="match status" value="1"/>
</dbReference>
<dbReference type="Gene3D" id="2.20.25.110">
    <property type="entry name" value="S-adenosyl-L-methionine-dependent methyltransferases"/>
    <property type="match status" value="1"/>
</dbReference>
<name>A0ABV6NB37_9BACI</name>
<evidence type="ECO:0000313" key="4">
    <source>
        <dbReference type="EMBL" id="MFC0557987.1"/>
    </source>
</evidence>
<keyword evidence="2" id="KW-0808">Transferase</keyword>
<gene>
    <name evidence="4" type="ORF">ACFFH4_02825</name>
</gene>
<accession>A0ABV6NB37</accession>
<proteinExistence type="predicted"/>
<dbReference type="GO" id="GO:0008168">
    <property type="term" value="F:methyltransferase activity"/>
    <property type="evidence" value="ECO:0007669"/>
    <property type="project" value="UniProtKB-KW"/>
</dbReference>
<evidence type="ECO:0000256" key="2">
    <source>
        <dbReference type="ARBA" id="ARBA00022679"/>
    </source>
</evidence>
<dbReference type="PANTHER" id="PTHR43861">
    <property type="entry name" value="TRANS-ACONITATE 2-METHYLTRANSFERASE-RELATED"/>
    <property type="match status" value="1"/>
</dbReference>
<comment type="caution">
    <text evidence="4">The sequence shown here is derived from an EMBL/GenBank/DDBJ whole genome shotgun (WGS) entry which is preliminary data.</text>
</comment>
<dbReference type="RefSeq" id="WP_273841309.1">
    <property type="nucleotide sequence ID" value="NZ_JAQQWT010000003.1"/>
</dbReference>
<reference evidence="4 5" key="1">
    <citation type="submission" date="2024-09" db="EMBL/GenBank/DDBJ databases">
        <authorList>
            <person name="Sun Q."/>
            <person name="Mori K."/>
        </authorList>
    </citation>
    <scope>NUCLEOTIDE SEQUENCE [LARGE SCALE GENOMIC DNA]</scope>
    <source>
        <strain evidence="4 5">NCAIM B.02301</strain>
    </source>
</reference>
<dbReference type="InterPro" id="IPR041698">
    <property type="entry name" value="Methyltransf_25"/>
</dbReference>
<keyword evidence="1 4" id="KW-0489">Methyltransferase</keyword>
<evidence type="ECO:0000313" key="5">
    <source>
        <dbReference type="Proteomes" id="UP001589833"/>
    </source>
</evidence>
<dbReference type="CDD" id="cd02440">
    <property type="entry name" value="AdoMet_MTases"/>
    <property type="match status" value="1"/>
</dbReference>
<sequence>MNYQAFAALYDSLMADAPYDKWVDFVQRQLQKTSLDGLSILDIGCGTGELLVLLQQSGANVSGVDLSAEMLSLAKEKCEKAGFSPPLFQQSMTNLEGLGQHDIVTIFCDSLNYLESEEDVRDTFKSAHQQLKDEGILLFDVHSITKVNKGFINHTFADDTEKMAYIWTSFQGEYENSVEHELTFFIEDEETGLFERSFELHKQRTFSIDQYKGWLSEAGFCHVSVYADFTNSEPIEDSERLFFFAKKKK</sequence>
<evidence type="ECO:0000259" key="3">
    <source>
        <dbReference type="Pfam" id="PF13649"/>
    </source>
</evidence>
<dbReference type="GO" id="GO:0032259">
    <property type="term" value="P:methylation"/>
    <property type="evidence" value="ECO:0007669"/>
    <property type="project" value="UniProtKB-KW"/>
</dbReference>
<dbReference type="Proteomes" id="UP001589833">
    <property type="component" value="Unassembled WGS sequence"/>
</dbReference>
<feature type="domain" description="Methyltransferase" evidence="3">
    <location>
        <begin position="40"/>
        <end position="135"/>
    </location>
</feature>
<dbReference type="InterPro" id="IPR029063">
    <property type="entry name" value="SAM-dependent_MTases_sf"/>
</dbReference>
<dbReference type="EMBL" id="JBHLTR010000004">
    <property type="protein sequence ID" value="MFC0557987.1"/>
    <property type="molecule type" value="Genomic_DNA"/>
</dbReference>
<organism evidence="4 5">
    <name type="scientific">Halalkalibacter alkalisediminis</name>
    <dbReference type="NCBI Taxonomy" id="935616"/>
    <lineage>
        <taxon>Bacteria</taxon>
        <taxon>Bacillati</taxon>
        <taxon>Bacillota</taxon>
        <taxon>Bacilli</taxon>
        <taxon>Bacillales</taxon>
        <taxon>Bacillaceae</taxon>
        <taxon>Halalkalibacter</taxon>
    </lineage>
</organism>
<dbReference type="PANTHER" id="PTHR43861:SF1">
    <property type="entry name" value="TRANS-ACONITATE 2-METHYLTRANSFERASE"/>
    <property type="match status" value="1"/>
</dbReference>
<dbReference type="Pfam" id="PF13649">
    <property type="entry name" value="Methyltransf_25"/>
    <property type="match status" value="1"/>
</dbReference>
<dbReference type="SUPFAM" id="SSF53335">
    <property type="entry name" value="S-adenosyl-L-methionine-dependent methyltransferases"/>
    <property type="match status" value="1"/>
</dbReference>